<gene>
    <name evidence="1" type="ORF">SDC9_145389</name>
</gene>
<proteinExistence type="predicted"/>
<evidence type="ECO:0000313" key="1">
    <source>
        <dbReference type="EMBL" id="MPM98205.1"/>
    </source>
</evidence>
<sequence length="108" mass="12062">MAQEQQRARAQVAEPCRNILRCARVLRLQGQDDLRLVCRARRTRQPLREDVVLDGEILLARVNLRKFGDCVDGFEAEAETTDRGLVLGALGDVADASDVSLVERLAEM</sequence>
<accession>A0A645E9R1</accession>
<dbReference type="AlphaFoldDB" id="A0A645E9R1"/>
<protein>
    <submittedName>
        <fullName evidence="1">Uncharacterized protein</fullName>
    </submittedName>
</protein>
<dbReference type="EMBL" id="VSSQ01044389">
    <property type="protein sequence ID" value="MPM98205.1"/>
    <property type="molecule type" value="Genomic_DNA"/>
</dbReference>
<organism evidence="1">
    <name type="scientific">bioreactor metagenome</name>
    <dbReference type="NCBI Taxonomy" id="1076179"/>
    <lineage>
        <taxon>unclassified sequences</taxon>
        <taxon>metagenomes</taxon>
        <taxon>ecological metagenomes</taxon>
    </lineage>
</organism>
<name>A0A645E9R1_9ZZZZ</name>
<reference evidence="1" key="1">
    <citation type="submission" date="2019-08" db="EMBL/GenBank/DDBJ databases">
        <authorList>
            <person name="Kucharzyk K."/>
            <person name="Murdoch R.W."/>
            <person name="Higgins S."/>
            <person name="Loffler F."/>
        </authorList>
    </citation>
    <scope>NUCLEOTIDE SEQUENCE</scope>
</reference>
<comment type="caution">
    <text evidence="1">The sequence shown here is derived from an EMBL/GenBank/DDBJ whole genome shotgun (WGS) entry which is preliminary data.</text>
</comment>